<protein>
    <submittedName>
        <fullName evidence="2">Uncharacterized protein</fullName>
    </submittedName>
</protein>
<evidence type="ECO:0000313" key="3">
    <source>
        <dbReference type="Proteomes" id="UP000677054"/>
    </source>
</evidence>
<dbReference type="EMBL" id="CAJPEV010000074">
    <property type="protein sequence ID" value="CAG0880112.1"/>
    <property type="molecule type" value="Genomic_DNA"/>
</dbReference>
<feature type="region of interest" description="Disordered" evidence="1">
    <location>
        <begin position="126"/>
        <end position="167"/>
    </location>
</feature>
<dbReference type="EMBL" id="LR899591">
    <property type="protein sequence ID" value="CAD7240908.1"/>
    <property type="molecule type" value="Genomic_DNA"/>
</dbReference>
<evidence type="ECO:0000256" key="1">
    <source>
        <dbReference type="SAM" id="MobiDB-lite"/>
    </source>
</evidence>
<sequence length="167" mass="18567">MMKWPFVRYLSGKSLILYAKKKTAEKDAEIILGVTDGKKVWIASLQDANQPFTSPEIVRENLEQGKYEVTQKGEEFLCQATGFTKTLTVAGAKDSQEDIQMLLLHLASISPFAQQEKRTERTAEFVKMPTRGGKDKASPVKKQPGMSLVNPSSKRIKKAAGVQFTDS</sequence>
<gene>
    <name evidence="2" type="ORF">DSTB1V02_LOCUS910</name>
</gene>
<proteinExistence type="predicted"/>
<accession>A0A7R9A2S6</accession>
<dbReference type="Proteomes" id="UP000677054">
    <property type="component" value="Unassembled WGS sequence"/>
</dbReference>
<dbReference type="AlphaFoldDB" id="A0A7R9A2S6"/>
<dbReference type="InterPro" id="IPR027873">
    <property type="entry name" value="PAXX"/>
</dbReference>
<dbReference type="GO" id="GO:0006303">
    <property type="term" value="P:double-strand break repair via nonhomologous end joining"/>
    <property type="evidence" value="ECO:0007669"/>
    <property type="project" value="InterPro"/>
</dbReference>
<evidence type="ECO:0000313" key="2">
    <source>
        <dbReference type="EMBL" id="CAD7240908.1"/>
    </source>
</evidence>
<name>A0A7R9A2S6_9CRUS</name>
<keyword evidence="3" id="KW-1185">Reference proteome</keyword>
<reference evidence="2" key="1">
    <citation type="submission" date="2020-11" db="EMBL/GenBank/DDBJ databases">
        <authorList>
            <person name="Tran Van P."/>
        </authorList>
    </citation>
    <scope>NUCLEOTIDE SEQUENCE</scope>
</reference>
<dbReference type="Pfam" id="PF15384">
    <property type="entry name" value="PAXX"/>
    <property type="match status" value="1"/>
</dbReference>
<organism evidence="2">
    <name type="scientific">Darwinula stevensoni</name>
    <dbReference type="NCBI Taxonomy" id="69355"/>
    <lineage>
        <taxon>Eukaryota</taxon>
        <taxon>Metazoa</taxon>
        <taxon>Ecdysozoa</taxon>
        <taxon>Arthropoda</taxon>
        <taxon>Crustacea</taxon>
        <taxon>Oligostraca</taxon>
        <taxon>Ostracoda</taxon>
        <taxon>Podocopa</taxon>
        <taxon>Podocopida</taxon>
        <taxon>Darwinulocopina</taxon>
        <taxon>Darwinuloidea</taxon>
        <taxon>Darwinulidae</taxon>
        <taxon>Darwinula</taxon>
    </lineage>
</organism>